<evidence type="ECO:0000256" key="4">
    <source>
        <dbReference type="ARBA" id="ARBA00022801"/>
    </source>
</evidence>
<dbReference type="PANTHER" id="PTHR43668">
    <property type="entry name" value="ALLANTOINASE"/>
    <property type="match status" value="1"/>
</dbReference>
<gene>
    <name evidence="6" type="primary">pyrC</name>
    <name evidence="8" type="ORF">HMPREF9470_00554</name>
</gene>
<dbReference type="SUPFAM" id="SSF51338">
    <property type="entry name" value="Composite domain of metallo-dependent hydrolases"/>
    <property type="match status" value="1"/>
</dbReference>
<dbReference type="OrthoDB" id="9765462at2"/>
<comment type="caution">
    <text evidence="6">Lacks conserved residue(s) required for the propagation of feature annotation.</text>
</comment>
<feature type="binding site" evidence="6">
    <location>
        <position position="163"/>
    </location>
    <ligand>
        <name>Zn(2+)</name>
        <dbReference type="ChEBI" id="CHEBI:29105"/>
        <label>2</label>
    </ligand>
</feature>
<feature type="domain" description="Dihydroorotase catalytic" evidence="7">
    <location>
        <begin position="62"/>
        <end position="246"/>
    </location>
</feature>
<evidence type="ECO:0000256" key="1">
    <source>
        <dbReference type="ARBA" id="ARBA00002368"/>
    </source>
</evidence>
<comment type="pathway">
    <text evidence="6">Pyrimidine metabolism; UMP biosynthesis via de novo pathway; (S)-dihydroorotate from bicarbonate: step 3/3.</text>
</comment>
<dbReference type="NCBIfam" id="TIGR00857">
    <property type="entry name" value="pyrC_multi"/>
    <property type="match status" value="1"/>
</dbReference>
<dbReference type="GO" id="GO:0044205">
    <property type="term" value="P:'de novo' UMP biosynthetic process"/>
    <property type="evidence" value="ECO:0007669"/>
    <property type="project" value="UniProtKB-UniRule"/>
</dbReference>
<dbReference type="EMBL" id="ADLK01000056">
    <property type="protein sequence ID" value="KMW11267.1"/>
    <property type="molecule type" value="Genomic_DNA"/>
</dbReference>
<dbReference type="Gene3D" id="3.20.20.140">
    <property type="entry name" value="Metal-dependent hydrolases"/>
    <property type="match status" value="1"/>
</dbReference>
<dbReference type="PANTHER" id="PTHR43668:SF2">
    <property type="entry name" value="ALLANTOINASE"/>
    <property type="match status" value="1"/>
</dbReference>
<comment type="function">
    <text evidence="1 6">Catalyzes the reversible cyclization of carbamoyl aspartate to dihydroorotate.</text>
</comment>
<dbReference type="PATRIC" id="fig|742734.4.peg.591"/>
<dbReference type="InterPro" id="IPR032466">
    <property type="entry name" value="Metal_Hydrolase"/>
</dbReference>
<evidence type="ECO:0000256" key="3">
    <source>
        <dbReference type="ARBA" id="ARBA00022723"/>
    </source>
</evidence>
<evidence type="ECO:0000259" key="7">
    <source>
        <dbReference type="Pfam" id="PF12890"/>
    </source>
</evidence>
<comment type="caution">
    <text evidence="8">The sequence shown here is derived from an EMBL/GenBank/DDBJ whole genome shotgun (WGS) entry which is preliminary data.</text>
</comment>
<dbReference type="GO" id="GO:0008270">
    <property type="term" value="F:zinc ion binding"/>
    <property type="evidence" value="ECO:0007669"/>
    <property type="project" value="UniProtKB-UniRule"/>
</dbReference>
<dbReference type="HAMAP" id="MF_00220_B">
    <property type="entry name" value="PyrC_classI_B"/>
    <property type="match status" value="1"/>
</dbReference>
<feature type="active site" evidence="6">
    <location>
        <position position="316"/>
    </location>
</feature>
<evidence type="ECO:0000256" key="2">
    <source>
        <dbReference type="ARBA" id="ARBA00010286"/>
    </source>
</evidence>
<proteinExistence type="inferred from homology"/>
<feature type="binding site" evidence="6">
    <location>
        <position position="289"/>
    </location>
    <ligand>
        <name>substrate</name>
    </ligand>
</feature>
<feature type="binding site" evidence="6">
    <location>
        <position position="74"/>
    </location>
    <ligand>
        <name>Zn(2+)</name>
        <dbReference type="ChEBI" id="CHEBI:29105"/>
        <label>1</label>
    </ligand>
</feature>
<feature type="binding site" evidence="6">
    <location>
        <position position="72"/>
    </location>
    <ligand>
        <name>Zn(2+)</name>
        <dbReference type="ChEBI" id="CHEBI:29105"/>
        <label>1</label>
    </ligand>
</feature>
<feature type="binding site" evidence="6">
    <location>
        <begin position="74"/>
        <end position="76"/>
    </location>
    <ligand>
        <name>substrate</name>
    </ligand>
</feature>
<dbReference type="InterPro" id="IPR004722">
    <property type="entry name" value="DHOase"/>
</dbReference>
<dbReference type="UniPathway" id="UPA00070">
    <property type="reaction ID" value="UER00117"/>
</dbReference>
<keyword evidence="4 6" id="KW-0378">Hydrolase</keyword>
<dbReference type="GO" id="GO:0005737">
    <property type="term" value="C:cytoplasm"/>
    <property type="evidence" value="ECO:0007669"/>
    <property type="project" value="TreeGrafter"/>
</dbReference>
<feature type="binding site" evidence="6">
    <location>
        <position position="316"/>
    </location>
    <ligand>
        <name>Zn(2+)</name>
        <dbReference type="ChEBI" id="CHEBI:29105"/>
        <label>1</label>
    </ligand>
</feature>
<dbReference type="EC" id="3.5.2.3" evidence="6"/>
<dbReference type="RefSeq" id="WP_048929119.1">
    <property type="nucleotide sequence ID" value="NZ_KQ235875.1"/>
</dbReference>
<dbReference type="NCBIfam" id="NF006839">
    <property type="entry name" value="PRK09357.1-4"/>
    <property type="match status" value="1"/>
</dbReference>
<reference evidence="8 9" key="1">
    <citation type="submission" date="2011-04" db="EMBL/GenBank/DDBJ databases">
        <title>The Genome Sequence of Clostridium citroniae WAL-19142.</title>
        <authorList>
            <consortium name="The Broad Institute Genome Sequencing Platform"/>
            <person name="Earl A."/>
            <person name="Ward D."/>
            <person name="Feldgarden M."/>
            <person name="Gevers D."/>
            <person name="Warren Y.A."/>
            <person name="Tyrrell K.L."/>
            <person name="Citron D.M."/>
            <person name="Goldstein E.J."/>
            <person name="Daigneault M."/>
            <person name="Allen-Vercoe E."/>
            <person name="Young S.K."/>
            <person name="Zeng Q."/>
            <person name="Gargeya S."/>
            <person name="Fitzgerald M."/>
            <person name="Haas B."/>
            <person name="Abouelleil A."/>
            <person name="Alvarado L."/>
            <person name="Arachchi H.M."/>
            <person name="Berlin A."/>
            <person name="Brown A."/>
            <person name="Chapman S.B."/>
            <person name="Chen Z."/>
            <person name="Dunbar C."/>
            <person name="Freedman E."/>
            <person name="Gearin G."/>
            <person name="Gellesch M."/>
            <person name="Goldberg J."/>
            <person name="Griggs A."/>
            <person name="Gujja S."/>
            <person name="Heilman E.R."/>
            <person name="Heiman D."/>
            <person name="Howarth C."/>
            <person name="Larson L."/>
            <person name="Lui A."/>
            <person name="MacDonald P.J."/>
            <person name="Mehta T."/>
            <person name="Montmayeur A."/>
            <person name="Murphy C."/>
            <person name="Neiman D."/>
            <person name="Pearson M."/>
            <person name="Priest M."/>
            <person name="Roberts A."/>
            <person name="Saif S."/>
            <person name="Shea T."/>
            <person name="Shenoy N."/>
            <person name="Sisk P."/>
            <person name="Stolte C."/>
            <person name="Sykes S."/>
            <person name="White J."/>
            <person name="Yandava C."/>
            <person name="Wortman J."/>
            <person name="Nusbaum C."/>
            <person name="Birren B."/>
        </authorList>
    </citation>
    <scope>NUCLEOTIDE SEQUENCE [LARGE SCALE GENOMIC DNA]</scope>
    <source>
        <strain evidence="8 9">WAL-19142</strain>
    </source>
</reference>
<feature type="binding site" evidence="6">
    <location>
        <position position="243"/>
    </location>
    <ligand>
        <name>Zn(2+)</name>
        <dbReference type="ChEBI" id="CHEBI:29105"/>
        <label>2</label>
    </ligand>
</feature>
<feature type="binding site" evidence="6">
    <location>
        <position position="163"/>
    </location>
    <ligand>
        <name>Zn(2+)</name>
        <dbReference type="ChEBI" id="CHEBI:29105"/>
        <label>1</label>
    </ligand>
</feature>
<name>A0A0J9BF38_9FIRM</name>
<evidence type="ECO:0000256" key="6">
    <source>
        <dbReference type="HAMAP-Rule" id="MF_00220"/>
    </source>
</evidence>
<dbReference type="PROSITE" id="PS00483">
    <property type="entry name" value="DIHYDROOROTASE_2"/>
    <property type="match status" value="1"/>
</dbReference>
<evidence type="ECO:0000313" key="8">
    <source>
        <dbReference type="EMBL" id="KMW11267.1"/>
    </source>
</evidence>
<comment type="catalytic activity">
    <reaction evidence="6">
        <text>(S)-dihydroorotate + H2O = N-carbamoyl-L-aspartate + H(+)</text>
        <dbReference type="Rhea" id="RHEA:24296"/>
        <dbReference type="ChEBI" id="CHEBI:15377"/>
        <dbReference type="ChEBI" id="CHEBI:15378"/>
        <dbReference type="ChEBI" id="CHEBI:30864"/>
        <dbReference type="ChEBI" id="CHEBI:32814"/>
        <dbReference type="EC" id="3.5.2.3"/>
    </reaction>
</comment>
<sequence length="435" mass="46538">MILIQGGRVIGPAEGIDMKADVVLDGGRIAEIIPAGQQTAGRQTAGREASRDYERVIDANGMIVAPGLVDVHVHFRDPGLTYKEDIHTGAKAAAKGGFTTVVCMANTKPIVDNEETLRYVLEEGKKTGIHVLSCAAVSKGFNGRDMTDMEGLLAAGAAGFTDDGIPLMEGNFVRAAMEKAARLDTVLSFHEEDKAFIKENGINHGRVSDQLGIYGSPALAEDSLVARDCMIALDTGAVVDIQHISSGHSVEMVRLAKKLGAKVWAEVTPHHFTLTEDAVLKHGTLAKMNPPLRTEEDRQMLIQGLKDGTIDMIATDHAPHSREEKDRPLTAAPSGILGLETALALGITSLVKPGHLTMVQLMEKMSSNPARLYKLDCGRMEAGAPADLVIFDENRQWTVKGFESKSSNSPFLGETLTGQVVYTICGGAIVYGDGE</sequence>
<dbReference type="GO" id="GO:0004151">
    <property type="term" value="F:dihydroorotase activity"/>
    <property type="evidence" value="ECO:0007669"/>
    <property type="project" value="UniProtKB-UniRule"/>
</dbReference>
<dbReference type="Gene3D" id="2.30.40.10">
    <property type="entry name" value="Urease, subunit C, domain 1"/>
    <property type="match status" value="1"/>
</dbReference>
<dbReference type="AlphaFoldDB" id="A0A0J9BF38"/>
<dbReference type="Pfam" id="PF12890">
    <property type="entry name" value="DHOase"/>
    <property type="match status" value="1"/>
</dbReference>
<protein>
    <recommendedName>
        <fullName evidence="6">Dihydroorotase</fullName>
        <shortName evidence="6">DHOase</shortName>
        <ecNumber evidence="6">3.5.2.3</ecNumber>
    </recommendedName>
</protein>
<keyword evidence="3 6" id="KW-0479">Metal-binding</keyword>
<dbReference type="GO" id="GO:0004038">
    <property type="term" value="F:allantoinase activity"/>
    <property type="evidence" value="ECO:0007669"/>
    <property type="project" value="TreeGrafter"/>
</dbReference>
<evidence type="ECO:0000313" key="9">
    <source>
        <dbReference type="Proteomes" id="UP000037392"/>
    </source>
</evidence>
<dbReference type="Proteomes" id="UP000037392">
    <property type="component" value="Unassembled WGS sequence"/>
</dbReference>
<dbReference type="GO" id="GO:0006145">
    <property type="term" value="P:purine nucleobase catabolic process"/>
    <property type="evidence" value="ECO:0007669"/>
    <property type="project" value="TreeGrafter"/>
</dbReference>
<dbReference type="InterPro" id="IPR050138">
    <property type="entry name" value="DHOase/Allantoinase_Hydrolase"/>
</dbReference>
<keyword evidence="6" id="KW-0862">Zinc</keyword>
<dbReference type="InterPro" id="IPR002195">
    <property type="entry name" value="Dihydroorotase_CS"/>
</dbReference>
<feature type="binding site" evidence="6">
    <location>
        <position position="190"/>
    </location>
    <ligand>
        <name>Zn(2+)</name>
        <dbReference type="ChEBI" id="CHEBI:29105"/>
        <label>2</label>
    </ligand>
</feature>
<dbReference type="InterPro" id="IPR024403">
    <property type="entry name" value="DHOase_cat"/>
</dbReference>
<comment type="similarity">
    <text evidence="2 6">Belongs to the metallo-dependent hydrolases superfamily. DHOase family. Class I DHOase subfamily.</text>
</comment>
<keyword evidence="5 6" id="KW-0665">Pyrimidine biosynthesis</keyword>
<feature type="binding site" evidence="6">
    <location>
        <position position="106"/>
    </location>
    <ligand>
        <name>substrate</name>
    </ligand>
</feature>
<dbReference type="PROSITE" id="PS00482">
    <property type="entry name" value="DIHYDROOROTASE_1"/>
    <property type="match status" value="1"/>
</dbReference>
<comment type="cofactor">
    <cofactor evidence="6">
        <name>Zn(2+)</name>
        <dbReference type="ChEBI" id="CHEBI:29105"/>
    </cofactor>
    <text evidence="6">Binds 2 Zn(2+) ions per subunit.</text>
</comment>
<dbReference type="InterPro" id="IPR011059">
    <property type="entry name" value="Metal-dep_hydrolase_composite"/>
</dbReference>
<dbReference type="CDD" id="cd01317">
    <property type="entry name" value="DHOase_IIa"/>
    <property type="match status" value="1"/>
</dbReference>
<dbReference type="GeneID" id="93163107"/>
<dbReference type="SUPFAM" id="SSF51556">
    <property type="entry name" value="Metallo-dependent hydrolases"/>
    <property type="match status" value="1"/>
</dbReference>
<accession>A0A0J9BF38</accession>
<organism evidence="8 9">
    <name type="scientific">[Clostridium] citroniae WAL-19142</name>
    <dbReference type="NCBI Taxonomy" id="742734"/>
    <lineage>
        <taxon>Bacteria</taxon>
        <taxon>Bacillati</taxon>
        <taxon>Bacillota</taxon>
        <taxon>Clostridia</taxon>
        <taxon>Lachnospirales</taxon>
        <taxon>Lachnospiraceae</taxon>
        <taxon>Enterocloster</taxon>
    </lineage>
</organism>
<feature type="binding site" evidence="6">
    <location>
        <position position="320"/>
    </location>
    <ligand>
        <name>substrate</name>
    </ligand>
</feature>
<evidence type="ECO:0000256" key="5">
    <source>
        <dbReference type="ARBA" id="ARBA00022975"/>
    </source>
</evidence>